<comment type="caution">
    <text evidence="1">The sequence shown here is derived from an EMBL/GenBank/DDBJ whole genome shotgun (WGS) entry which is preliminary data.</text>
</comment>
<reference evidence="1 2" key="1">
    <citation type="journal article" date="2021" name="Sci. Rep.">
        <title>The distribution of antibiotic resistance genes in chicken gut microbiota commensals.</title>
        <authorList>
            <person name="Juricova H."/>
            <person name="Matiasovicova J."/>
            <person name="Kubasova T."/>
            <person name="Cejkova D."/>
            <person name="Rychlik I."/>
        </authorList>
    </citation>
    <scope>NUCLEOTIDE SEQUENCE [LARGE SCALE GENOMIC DNA]</scope>
    <source>
        <strain evidence="1 2">An773</strain>
    </source>
</reference>
<accession>A0ABS2E5G9</accession>
<evidence type="ECO:0000313" key="1">
    <source>
        <dbReference type="EMBL" id="MBM6736885.1"/>
    </source>
</evidence>
<keyword evidence="2" id="KW-1185">Reference proteome</keyword>
<gene>
    <name evidence="1" type="ORF">H7U36_02000</name>
</gene>
<sequence length="88" mass="10677">MFRLWAKEFKGGRMVQDTVICDDREDTRTHKIFRALDEICYAFDLSKPIWLDSTIAEFKRHSKTRFYQDNFVDSIEFDYLEIQVIEED</sequence>
<proteinExistence type="predicted"/>
<protein>
    <submittedName>
        <fullName evidence="1">Uncharacterized protein</fullName>
    </submittedName>
</protein>
<name>A0ABS2E5G9_9FIRM</name>
<evidence type="ECO:0000313" key="2">
    <source>
        <dbReference type="Proteomes" id="UP000716906"/>
    </source>
</evidence>
<dbReference type="RefSeq" id="WP_033125689.1">
    <property type="nucleotide sequence ID" value="NZ_JACLYY010000002.1"/>
</dbReference>
<dbReference type="EMBL" id="JACLYY010000002">
    <property type="protein sequence ID" value="MBM6736885.1"/>
    <property type="molecule type" value="Genomic_DNA"/>
</dbReference>
<dbReference type="Proteomes" id="UP000716906">
    <property type="component" value="Unassembled WGS sequence"/>
</dbReference>
<organism evidence="1 2">
    <name type="scientific">Faecalicatena fissicatena</name>
    <dbReference type="NCBI Taxonomy" id="290055"/>
    <lineage>
        <taxon>Bacteria</taxon>
        <taxon>Bacillati</taxon>
        <taxon>Bacillota</taxon>
        <taxon>Clostridia</taxon>
        <taxon>Lachnospirales</taxon>
        <taxon>Lachnospiraceae</taxon>
        <taxon>Faecalicatena</taxon>
    </lineage>
</organism>